<dbReference type="PANTHER" id="PTHR42815">
    <property type="entry name" value="FAD-BINDING, PUTATIVE (AFU_ORTHOLOGUE AFUA_6G07600)-RELATED"/>
    <property type="match status" value="1"/>
</dbReference>
<dbReference type="Gene3D" id="2.30.110.10">
    <property type="entry name" value="Electron Transport, Fmn-binding Protein, Chain A"/>
    <property type="match status" value="1"/>
</dbReference>
<reference evidence="2 3" key="1">
    <citation type="submission" date="2016-06" db="EMBL/GenBank/DDBJ databases">
        <authorList>
            <person name="Kjaerup R.B."/>
            <person name="Dalgaard T.S."/>
            <person name="Juul-Madsen H.R."/>
        </authorList>
    </citation>
    <scope>NUCLEOTIDE SEQUENCE [LARGE SCALE GENOMIC DNA]</scope>
    <source>
        <strain evidence="2 3">Pb300</strain>
    </source>
</reference>
<dbReference type="PANTHER" id="PTHR42815:SF2">
    <property type="entry name" value="FAD-BINDING, PUTATIVE (AFU_ORTHOLOGUE AFUA_6G07600)-RELATED"/>
    <property type="match status" value="1"/>
</dbReference>
<protein>
    <recommendedName>
        <fullName evidence="1">FAD-binding FR-type domain-containing protein</fullName>
    </recommendedName>
</protein>
<name>A0A1D2JF04_PARBR</name>
<dbReference type="InterPro" id="IPR017938">
    <property type="entry name" value="Riboflavin_synthase-like_b-brl"/>
</dbReference>
<dbReference type="Gene3D" id="2.40.30.10">
    <property type="entry name" value="Translation factors"/>
    <property type="match status" value="1"/>
</dbReference>
<evidence type="ECO:0000313" key="2">
    <source>
        <dbReference type="EMBL" id="ODH29210.1"/>
    </source>
</evidence>
<dbReference type="AlphaFoldDB" id="A0A1D2JF04"/>
<evidence type="ECO:0000259" key="1">
    <source>
        <dbReference type="PROSITE" id="PS51384"/>
    </source>
</evidence>
<dbReference type="Proteomes" id="UP000242814">
    <property type="component" value="Unassembled WGS sequence"/>
</dbReference>
<dbReference type="SUPFAM" id="SSF63380">
    <property type="entry name" value="Riboflavin synthase domain-like"/>
    <property type="match status" value="1"/>
</dbReference>
<dbReference type="InterPro" id="IPR012349">
    <property type="entry name" value="Split_barrel_FMN-bd"/>
</dbReference>
<gene>
    <name evidence="2" type="ORF">ACO22_03798</name>
</gene>
<organism evidence="2 3">
    <name type="scientific">Paracoccidioides brasiliensis</name>
    <dbReference type="NCBI Taxonomy" id="121759"/>
    <lineage>
        <taxon>Eukaryota</taxon>
        <taxon>Fungi</taxon>
        <taxon>Dikarya</taxon>
        <taxon>Ascomycota</taxon>
        <taxon>Pezizomycotina</taxon>
        <taxon>Eurotiomycetes</taxon>
        <taxon>Eurotiomycetidae</taxon>
        <taxon>Onygenales</taxon>
        <taxon>Ajellomycetaceae</taxon>
        <taxon>Paracoccidioides</taxon>
    </lineage>
</organism>
<dbReference type="GO" id="GO:0016491">
    <property type="term" value="F:oxidoreductase activity"/>
    <property type="evidence" value="ECO:0007669"/>
    <property type="project" value="InterPro"/>
</dbReference>
<accession>A0A1D2JF04</accession>
<proteinExistence type="predicted"/>
<dbReference type="VEuPathDB" id="FungiDB:PABG_07402"/>
<dbReference type="VEuPathDB" id="FungiDB:PADG_08479"/>
<dbReference type="PROSITE" id="PS51384">
    <property type="entry name" value="FAD_FR"/>
    <property type="match status" value="1"/>
</dbReference>
<feature type="domain" description="FAD-binding FR-type" evidence="1">
    <location>
        <begin position="355"/>
        <end position="477"/>
    </location>
</feature>
<evidence type="ECO:0000313" key="3">
    <source>
        <dbReference type="Proteomes" id="UP000242814"/>
    </source>
</evidence>
<dbReference type="CDD" id="cd06197">
    <property type="entry name" value="FNR_like_2"/>
    <property type="match status" value="1"/>
</dbReference>
<comment type="caution">
    <text evidence="2">The sequence shown here is derived from an EMBL/GenBank/DDBJ whole genome shotgun (WGS) entry which is preliminary data.</text>
</comment>
<sequence>MSFVIAGSVPWHEGEEKMHKLMHVPENENPNAPYLSPGAAYLVQKSPLIALGTIDKQGQPWTTLWGGEAGFAGPISQSIIGISNLVDKSYDPVVGTLFGGKVNGELIKEECEGRLMSGLSVDMENRKRAKLIGRMVSGSLAGLQAMNPDEKGKEPRHAGQAQLAMKIDQSIGNCPKYINRKHIIPTVPDPKLISDSKQLSPGAVELLAKADTFFISSYHKDSMDTNIRGGPRGFVRIVSNEVSGAVLAYPEYSGNRLYQTLGNLQTTPVAGYVIPDFETGNVLYLTGKTEILIGSDAIALLPRSNLAVKATILEAKYVENGLPFRGQPGDPSPYNPRVRYLTTEKVVPSAQVSDERSTVATFIRKDIITPSIGRFRFKVSDPSKSGKWTPGQYATLSFAGELDMGYSHMKDDDPTSLNDDYIRTFTVSSYPGRNLADDEFEIIVRKKGAATSHLFRSSERSGVEVLLKGYGGEFRFEDKTTDKNVPLPYIAGGIGITPLIAQLPGIDISRLRLFWSVAVQDLGLVLDTFKLFPKLPKSTALFITRSEQAEKPLTDEQQNTLTAIHGSDVQQVHRRRLEAADLDVPGAEEWYLCAGTGLKTAALNWLTGKNVVYEDFNY</sequence>
<dbReference type="InterPro" id="IPR017927">
    <property type="entry name" value="FAD-bd_FR_type"/>
</dbReference>
<dbReference type="EMBL" id="LZYO01000136">
    <property type="protein sequence ID" value="ODH29210.1"/>
    <property type="molecule type" value="Genomic_DNA"/>
</dbReference>